<evidence type="ECO:0000256" key="3">
    <source>
        <dbReference type="ARBA" id="ARBA00004406"/>
    </source>
</evidence>
<dbReference type="OrthoDB" id="2789670at2759"/>
<dbReference type="OMA" id="PTNCAGK"/>
<keyword evidence="9 14" id="KW-0560">Oxidoreductase</keyword>
<reference evidence="15 16" key="1">
    <citation type="journal article" date="2008" name="Nature">
        <title>The genome of the model beetle and pest Tribolium castaneum.</title>
        <authorList>
            <consortium name="Tribolium Genome Sequencing Consortium"/>
            <person name="Richards S."/>
            <person name="Gibbs R.A."/>
            <person name="Weinstock G.M."/>
            <person name="Brown S.J."/>
            <person name="Denell R."/>
            <person name="Beeman R.W."/>
            <person name="Gibbs R."/>
            <person name="Beeman R.W."/>
            <person name="Brown S.J."/>
            <person name="Bucher G."/>
            <person name="Friedrich M."/>
            <person name="Grimmelikhuijzen C.J."/>
            <person name="Klingler M."/>
            <person name="Lorenzen M."/>
            <person name="Richards S."/>
            <person name="Roth S."/>
            <person name="Schroder R."/>
            <person name="Tautz D."/>
            <person name="Zdobnov E.M."/>
            <person name="Muzny D."/>
            <person name="Gibbs R.A."/>
            <person name="Weinstock G.M."/>
            <person name="Attaway T."/>
            <person name="Bell S."/>
            <person name="Buhay C.J."/>
            <person name="Chandrabose M.N."/>
            <person name="Chavez D."/>
            <person name="Clerk-Blankenburg K.P."/>
            <person name="Cree A."/>
            <person name="Dao M."/>
            <person name="Davis C."/>
            <person name="Chacko J."/>
            <person name="Dinh H."/>
            <person name="Dugan-Rocha S."/>
            <person name="Fowler G."/>
            <person name="Garner T.T."/>
            <person name="Garnes J."/>
            <person name="Gnirke A."/>
            <person name="Hawes A."/>
            <person name="Hernandez J."/>
            <person name="Hines S."/>
            <person name="Holder M."/>
            <person name="Hume J."/>
            <person name="Jhangiani S.N."/>
            <person name="Joshi V."/>
            <person name="Khan Z.M."/>
            <person name="Jackson L."/>
            <person name="Kovar C."/>
            <person name="Kowis A."/>
            <person name="Lee S."/>
            <person name="Lewis L.R."/>
            <person name="Margolis J."/>
            <person name="Morgan M."/>
            <person name="Nazareth L.V."/>
            <person name="Nguyen N."/>
            <person name="Okwuonu G."/>
            <person name="Parker D."/>
            <person name="Richards S."/>
            <person name="Ruiz S.J."/>
            <person name="Santibanez J."/>
            <person name="Savard J."/>
            <person name="Scherer S.E."/>
            <person name="Schneider B."/>
            <person name="Sodergren E."/>
            <person name="Tautz D."/>
            <person name="Vattahil S."/>
            <person name="Villasana D."/>
            <person name="White C.S."/>
            <person name="Wright R."/>
            <person name="Park Y."/>
            <person name="Beeman R.W."/>
            <person name="Lord J."/>
            <person name="Oppert B."/>
            <person name="Lorenzen M."/>
            <person name="Brown S."/>
            <person name="Wang L."/>
            <person name="Savard J."/>
            <person name="Tautz D."/>
            <person name="Richards S."/>
            <person name="Weinstock G."/>
            <person name="Gibbs R.A."/>
            <person name="Liu Y."/>
            <person name="Worley K."/>
            <person name="Weinstock G."/>
            <person name="Elsik C.G."/>
            <person name="Reese J.T."/>
            <person name="Elhaik E."/>
            <person name="Landan G."/>
            <person name="Graur D."/>
            <person name="Arensburger P."/>
            <person name="Atkinson P."/>
            <person name="Beeman R.W."/>
            <person name="Beidler J."/>
            <person name="Brown S.J."/>
            <person name="Demuth J.P."/>
            <person name="Drury D.W."/>
            <person name="Du Y.Z."/>
            <person name="Fujiwara H."/>
            <person name="Lorenzen M."/>
            <person name="Maselli V."/>
            <person name="Osanai M."/>
            <person name="Park Y."/>
            <person name="Robertson H.M."/>
            <person name="Tu Z."/>
            <person name="Wang J.J."/>
            <person name="Wang S."/>
            <person name="Richards S."/>
            <person name="Song H."/>
            <person name="Zhang L."/>
            <person name="Sodergren E."/>
            <person name="Werner D."/>
            <person name="Stanke M."/>
            <person name="Morgenstern B."/>
            <person name="Solovyev V."/>
            <person name="Kosarev P."/>
            <person name="Brown G."/>
            <person name="Chen H.C."/>
            <person name="Ermolaeva O."/>
            <person name="Hlavina W."/>
            <person name="Kapustin Y."/>
            <person name="Kiryutin B."/>
            <person name="Kitts P."/>
            <person name="Maglott D."/>
            <person name="Pruitt K."/>
            <person name="Sapojnikov V."/>
            <person name="Souvorov A."/>
            <person name="Mackey A.J."/>
            <person name="Waterhouse R.M."/>
            <person name="Wyder S."/>
            <person name="Zdobnov E.M."/>
            <person name="Zdobnov E.M."/>
            <person name="Wyder S."/>
            <person name="Kriventseva E.V."/>
            <person name="Kadowaki T."/>
            <person name="Bork P."/>
            <person name="Aranda M."/>
            <person name="Bao R."/>
            <person name="Beermann A."/>
            <person name="Berns N."/>
            <person name="Bolognesi R."/>
            <person name="Bonneton F."/>
            <person name="Bopp D."/>
            <person name="Brown S.J."/>
            <person name="Bucher G."/>
            <person name="Butts T."/>
            <person name="Chaumot A."/>
            <person name="Denell R.E."/>
            <person name="Ferrier D.E."/>
            <person name="Friedrich M."/>
            <person name="Gordon C.M."/>
            <person name="Jindra M."/>
            <person name="Klingler M."/>
            <person name="Lan Q."/>
            <person name="Lattorff H.M."/>
            <person name="Laudet V."/>
            <person name="von Levetsow C."/>
            <person name="Liu Z."/>
            <person name="Lutz R."/>
            <person name="Lynch J.A."/>
            <person name="da Fonseca R.N."/>
            <person name="Posnien N."/>
            <person name="Reuter R."/>
            <person name="Roth S."/>
            <person name="Savard J."/>
            <person name="Schinko J.B."/>
            <person name="Schmitt C."/>
            <person name="Schoppmeier M."/>
            <person name="Schroder R."/>
            <person name="Shippy T.D."/>
            <person name="Simonnet F."/>
            <person name="Marques-Souza H."/>
            <person name="Tautz D."/>
            <person name="Tomoyasu Y."/>
            <person name="Trauner J."/>
            <person name="Van der Zee M."/>
            <person name="Vervoort M."/>
            <person name="Wittkopp N."/>
            <person name="Wimmer E.A."/>
            <person name="Yang X."/>
            <person name="Jones A.K."/>
            <person name="Sattelle D.B."/>
            <person name="Ebert P.R."/>
            <person name="Nelson D."/>
            <person name="Scott J.G."/>
            <person name="Beeman R.W."/>
            <person name="Muthukrishnan S."/>
            <person name="Kramer K.J."/>
            <person name="Arakane Y."/>
            <person name="Beeman R.W."/>
            <person name="Zhu Q."/>
            <person name="Hogenkamp D."/>
            <person name="Dixit R."/>
            <person name="Oppert B."/>
            <person name="Jiang H."/>
            <person name="Zou Z."/>
            <person name="Marshall J."/>
            <person name="Elpidina E."/>
            <person name="Vinokurov K."/>
            <person name="Oppert C."/>
            <person name="Zou Z."/>
            <person name="Evans J."/>
            <person name="Lu Z."/>
            <person name="Zhao P."/>
            <person name="Sumathipala N."/>
            <person name="Altincicek B."/>
            <person name="Vilcinskas A."/>
            <person name="Williams M."/>
            <person name="Hultmark D."/>
            <person name="Hetru C."/>
            <person name="Jiang H."/>
            <person name="Grimmelikhuijzen C.J."/>
            <person name="Hauser F."/>
            <person name="Cazzamali G."/>
            <person name="Williamson M."/>
            <person name="Park Y."/>
            <person name="Li B."/>
            <person name="Tanaka Y."/>
            <person name="Predel R."/>
            <person name="Neupert S."/>
            <person name="Schachtner J."/>
            <person name="Verleyen P."/>
            <person name="Raible F."/>
            <person name="Bork P."/>
            <person name="Friedrich M."/>
            <person name="Walden K.K."/>
            <person name="Robertson H.M."/>
            <person name="Angeli S."/>
            <person name="Foret S."/>
            <person name="Bucher G."/>
            <person name="Schuetz S."/>
            <person name="Maleszka R."/>
            <person name="Wimmer E.A."/>
            <person name="Beeman R.W."/>
            <person name="Lorenzen M."/>
            <person name="Tomoyasu Y."/>
            <person name="Miller S.C."/>
            <person name="Grossmann D."/>
            <person name="Bucher G."/>
        </authorList>
    </citation>
    <scope>NUCLEOTIDE SEQUENCE [LARGE SCALE GENOMIC DNA]</scope>
    <source>
        <strain evidence="15 16">Georgia GA2</strain>
    </source>
</reference>
<evidence type="ECO:0000256" key="10">
    <source>
        <dbReference type="ARBA" id="ARBA00023004"/>
    </source>
</evidence>
<protein>
    <submittedName>
        <fullName evidence="15">Cytochrome P450 345D1</fullName>
    </submittedName>
</protein>
<dbReference type="PhylomeDB" id="D2A4R6"/>
<dbReference type="Gene3D" id="1.10.630.10">
    <property type="entry name" value="Cytochrome P450"/>
    <property type="match status" value="1"/>
</dbReference>
<evidence type="ECO:0000256" key="14">
    <source>
        <dbReference type="RuleBase" id="RU000461"/>
    </source>
</evidence>
<keyword evidence="6 13" id="KW-0479">Metal-binding</keyword>
<dbReference type="GO" id="GO:0004497">
    <property type="term" value="F:monooxygenase activity"/>
    <property type="evidence" value="ECO:0007669"/>
    <property type="project" value="UniProtKB-KW"/>
</dbReference>
<dbReference type="SUPFAM" id="SSF48264">
    <property type="entry name" value="Cytochrome P450"/>
    <property type="match status" value="1"/>
</dbReference>
<evidence type="ECO:0000256" key="4">
    <source>
        <dbReference type="ARBA" id="ARBA00010617"/>
    </source>
</evidence>
<dbReference type="InterPro" id="IPR050476">
    <property type="entry name" value="Insect_CytP450_Detox"/>
</dbReference>
<reference evidence="15 16" key="2">
    <citation type="journal article" date="2010" name="Nucleic Acids Res.">
        <title>BeetleBase in 2010: revisions to provide comprehensive genomic information for Tribolium castaneum.</title>
        <authorList>
            <person name="Kim H.S."/>
            <person name="Murphy T."/>
            <person name="Xia J."/>
            <person name="Caragea D."/>
            <person name="Park Y."/>
            <person name="Beeman R.W."/>
            <person name="Lorenzen M.D."/>
            <person name="Butcher S."/>
            <person name="Manak J.R."/>
            <person name="Brown S.J."/>
        </authorList>
    </citation>
    <scope>GENOME REANNOTATION</scope>
    <source>
        <strain evidence="15 16">Georgia GA2</strain>
    </source>
</reference>
<dbReference type="FunFam" id="1.10.630.10:FF:000042">
    <property type="entry name" value="Cytochrome P450"/>
    <property type="match status" value="1"/>
</dbReference>
<evidence type="ECO:0000256" key="2">
    <source>
        <dbReference type="ARBA" id="ARBA00004174"/>
    </source>
</evidence>
<sequence length="494" mass="57441">MFLVYFASFLLLLYYIYAKNYNYWQSRNVPTDKPFLFFGSFYNIAVRKEHIFERIRTIYNQFSAPYVGIYIFHQPVLLIRSPEILRKVLVKDFDKFTNRNIATNEAVDPLAFHTLFISKDAVWRNLRAKLSPVFTSGKMKLMFPLMQECVDDLHRFLAQNTDEIDVKITMKKYSVDIISTCAFGINTFCFRNDNSEILKMATQLVDFKSVVRSISIFSFFFMPSFVDIFRLTFADKTASDYLLNVFKTTLQEREKKKIIRNDFIDLLNNLRKTETITDGYKFDNDIKMAAQAIAFFSAGNDTTSITLALTCYELALNKTIQDRLRHEVTEIYNESEAFTYENIARMKYLDMVLNETLRKYPLAPFLNRKSDVKYTFEETGFTLDKGVSIIVPISGLHYDPEYYPDPEKYDPERFSDENKKNLTPYTYLPFGEGPRNCIGQRFALLVSKVALASIIKDFAFDATNRTPVPLRFDPGSLFVQNRGGLYLKVSKVAA</sequence>
<keyword evidence="16" id="KW-1185">Reference proteome</keyword>
<dbReference type="PRINTS" id="PR00463">
    <property type="entry name" value="EP450I"/>
</dbReference>
<accession>D2A4R6</accession>
<evidence type="ECO:0000256" key="5">
    <source>
        <dbReference type="ARBA" id="ARBA00022617"/>
    </source>
</evidence>
<comment type="cofactor">
    <cofactor evidence="1 13">
        <name>heme</name>
        <dbReference type="ChEBI" id="CHEBI:30413"/>
    </cofactor>
</comment>
<evidence type="ECO:0000256" key="9">
    <source>
        <dbReference type="ARBA" id="ARBA00023002"/>
    </source>
</evidence>
<name>D2A4R6_TRICA</name>
<dbReference type="GO" id="GO:0005789">
    <property type="term" value="C:endoplasmic reticulum membrane"/>
    <property type="evidence" value="ECO:0007669"/>
    <property type="project" value="UniProtKB-SubCell"/>
</dbReference>
<dbReference type="GO" id="GO:0005506">
    <property type="term" value="F:iron ion binding"/>
    <property type="evidence" value="ECO:0007669"/>
    <property type="project" value="InterPro"/>
</dbReference>
<dbReference type="PRINTS" id="PR00385">
    <property type="entry name" value="P450"/>
</dbReference>
<feature type="binding site" description="axial binding residue" evidence="13">
    <location>
        <position position="437"/>
    </location>
    <ligand>
        <name>heme</name>
        <dbReference type="ChEBI" id="CHEBI:30413"/>
    </ligand>
    <ligandPart>
        <name>Fe</name>
        <dbReference type="ChEBI" id="CHEBI:18248"/>
    </ligandPart>
</feature>
<dbReference type="GO" id="GO:0016705">
    <property type="term" value="F:oxidoreductase activity, acting on paired donors, with incorporation or reduction of molecular oxygen"/>
    <property type="evidence" value="ECO:0007669"/>
    <property type="project" value="InterPro"/>
</dbReference>
<dbReference type="Pfam" id="PF00067">
    <property type="entry name" value="p450"/>
    <property type="match status" value="1"/>
</dbReference>
<evidence type="ECO:0000256" key="6">
    <source>
        <dbReference type="ARBA" id="ARBA00022723"/>
    </source>
</evidence>
<dbReference type="EMBL" id="KQ971344">
    <property type="protein sequence ID" value="EFA05713.1"/>
    <property type="molecule type" value="Genomic_DNA"/>
</dbReference>
<dbReference type="KEGG" id="tca:660152"/>
<keyword evidence="5 13" id="KW-0349">Heme</keyword>
<dbReference type="Proteomes" id="UP000007266">
    <property type="component" value="Linkage group 6"/>
</dbReference>
<keyword evidence="10 13" id="KW-0408">Iron</keyword>
<evidence type="ECO:0000256" key="13">
    <source>
        <dbReference type="PIRSR" id="PIRSR602401-1"/>
    </source>
</evidence>
<dbReference type="InterPro" id="IPR001128">
    <property type="entry name" value="Cyt_P450"/>
</dbReference>
<organism evidence="15 16">
    <name type="scientific">Tribolium castaneum</name>
    <name type="common">Red flour beetle</name>
    <dbReference type="NCBI Taxonomy" id="7070"/>
    <lineage>
        <taxon>Eukaryota</taxon>
        <taxon>Metazoa</taxon>
        <taxon>Ecdysozoa</taxon>
        <taxon>Arthropoda</taxon>
        <taxon>Hexapoda</taxon>
        <taxon>Insecta</taxon>
        <taxon>Pterygota</taxon>
        <taxon>Neoptera</taxon>
        <taxon>Endopterygota</taxon>
        <taxon>Coleoptera</taxon>
        <taxon>Polyphaga</taxon>
        <taxon>Cucujiformia</taxon>
        <taxon>Tenebrionidae</taxon>
        <taxon>Tenebrionidae incertae sedis</taxon>
        <taxon>Tribolium</taxon>
    </lineage>
</organism>
<evidence type="ECO:0000313" key="15">
    <source>
        <dbReference type="EMBL" id="EFA05713.1"/>
    </source>
</evidence>
<evidence type="ECO:0000313" key="16">
    <source>
        <dbReference type="Proteomes" id="UP000007266"/>
    </source>
</evidence>
<comment type="subcellular location">
    <subcellularLocation>
        <location evidence="3">Endoplasmic reticulum membrane</location>
        <topology evidence="3">Peripheral membrane protein</topology>
    </subcellularLocation>
    <subcellularLocation>
        <location evidence="2">Microsome membrane</location>
        <topology evidence="2">Peripheral membrane protein</topology>
    </subcellularLocation>
</comment>
<keyword evidence="11 14" id="KW-0503">Monooxygenase</keyword>
<evidence type="ECO:0000256" key="8">
    <source>
        <dbReference type="ARBA" id="ARBA00022848"/>
    </source>
</evidence>
<keyword evidence="12" id="KW-0472">Membrane</keyword>
<evidence type="ECO:0000256" key="7">
    <source>
        <dbReference type="ARBA" id="ARBA00022824"/>
    </source>
</evidence>
<keyword evidence="7" id="KW-0256">Endoplasmic reticulum</keyword>
<dbReference type="eggNOG" id="KOG0158">
    <property type="taxonomic scope" value="Eukaryota"/>
</dbReference>
<evidence type="ECO:0000256" key="11">
    <source>
        <dbReference type="ARBA" id="ARBA00023033"/>
    </source>
</evidence>
<gene>
    <name evidence="15" type="primary">AUGUSTUS-3.0.2_15320</name>
    <name evidence="15" type="ORF">TcasGA2_TC015320</name>
</gene>
<dbReference type="PANTHER" id="PTHR24292:SF45">
    <property type="entry name" value="CYTOCHROME P450 6G1-RELATED"/>
    <property type="match status" value="1"/>
</dbReference>
<dbReference type="GO" id="GO:0020037">
    <property type="term" value="F:heme binding"/>
    <property type="evidence" value="ECO:0007669"/>
    <property type="project" value="InterPro"/>
</dbReference>
<dbReference type="PANTHER" id="PTHR24292">
    <property type="entry name" value="CYTOCHROME P450"/>
    <property type="match status" value="1"/>
</dbReference>
<dbReference type="InterPro" id="IPR017972">
    <property type="entry name" value="Cyt_P450_CS"/>
</dbReference>
<evidence type="ECO:0000256" key="1">
    <source>
        <dbReference type="ARBA" id="ARBA00001971"/>
    </source>
</evidence>
<comment type="similarity">
    <text evidence="4 14">Belongs to the cytochrome P450 family.</text>
</comment>
<dbReference type="HOGENOM" id="CLU_001570_5_2_1"/>
<dbReference type="InterPro" id="IPR036396">
    <property type="entry name" value="Cyt_P450_sf"/>
</dbReference>
<dbReference type="InterPro" id="IPR002401">
    <property type="entry name" value="Cyt_P450_E_grp-I"/>
</dbReference>
<dbReference type="InParanoid" id="D2A4R6"/>
<dbReference type="CDD" id="cd11056">
    <property type="entry name" value="CYP6-like"/>
    <property type="match status" value="1"/>
</dbReference>
<dbReference type="PROSITE" id="PS00086">
    <property type="entry name" value="CYTOCHROME_P450"/>
    <property type="match status" value="1"/>
</dbReference>
<evidence type="ECO:0000256" key="12">
    <source>
        <dbReference type="ARBA" id="ARBA00023136"/>
    </source>
</evidence>
<dbReference type="AlphaFoldDB" id="D2A4R6"/>
<proteinExistence type="inferred from homology"/>
<keyword evidence="8" id="KW-0492">Microsome</keyword>